<protein>
    <submittedName>
        <fullName evidence="3">Winged helix-turn-helix domain-containing protein</fullName>
    </submittedName>
</protein>
<dbReference type="SMART" id="SM00418">
    <property type="entry name" value="HTH_ARSR"/>
    <property type="match status" value="1"/>
</dbReference>
<evidence type="ECO:0000259" key="2">
    <source>
        <dbReference type="PROSITE" id="PS50987"/>
    </source>
</evidence>
<dbReference type="Gene3D" id="1.10.10.10">
    <property type="entry name" value="Winged helix-like DNA-binding domain superfamily/Winged helix DNA-binding domain"/>
    <property type="match status" value="1"/>
</dbReference>
<dbReference type="Pfam" id="PF12840">
    <property type="entry name" value="HTH_20"/>
    <property type="match status" value="1"/>
</dbReference>
<keyword evidence="4" id="KW-1185">Reference proteome</keyword>
<name>A0ABP9PRV5_9PSEU</name>
<dbReference type="Proteomes" id="UP001428817">
    <property type="component" value="Unassembled WGS sequence"/>
</dbReference>
<dbReference type="CDD" id="cd00090">
    <property type="entry name" value="HTH_ARSR"/>
    <property type="match status" value="1"/>
</dbReference>
<dbReference type="RefSeq" id="WP_221498519.1">
    <property type="nucleotide sequence ID" value="NZ_BAABJP010000007.1"/>
</dbReference>
<dbReference type="InterPro" id="IPR052543">
    <property type="entry name" value="HTH_Metal-responsive_Reg"/>
</dbReference>
<sequence length="273" mass="29741">MTEPAVPDRDLTPVAALIGDPTRIAMLAALAEGRALPAGDLARRAGVRPATATAHLRRLIDGGLVAVRAQGRHRYHELASPSVAAAVEALAQLAPPAPVRSLRSDRAARALAEARTCYDHLAGRRGVQLRDRLLAAGALHQENERDHRLTPAGRSLLTGLDIDPERLARTRRMFARGCVDWTQRRPHLAGALPAALTARFLELGWLSRATGRALRAAPDYDQRLDAWLVGQEQRTDHRDADEQQHGEHGDQPHRGGGARVQRRIPGGSPHEDR</sequence>
<accession>A0ABP9PRV5</accession>
<dbReference type="InterPro" id="IPR011991">
    <property type="entry name" value="ArsR-like_HTH"/>
</dbReference>
<organism evidence="3 4">
    <name type="scientific">Pseudonocardia eucalypti</name>
    <dbReference type="NCBI Taxonomy" id="648755"/>
    <lineage>
        <taxon>Bacteria</taxon>
        <taxon>Bacillati</taxon>
        <taxon>Actinomycetota</taxon>
        <taxon>Actinomycetes</taxon>
        <taxon>Pseudonocardiales</taxon>
        <taxon>Pseudonocardiaceae</taxon>
        <taxon>Pseudonocardia</taxon>
    </lineage>
</organism>
<feature type="region of interest" description="Disordered" evidence="1">
    <location>
        <begin position="233"/>
        <end position="273"/>
    </location>
</feature>
<dbReference type="InterPro" id="IPR036388">
    <property type="entry name" value="WH-like_DNA-bd_sf"/>
</dbReference>
<comment type="caution">
    <text evidence="3">The sequence shown here is derived from an EMBL/GenBank/DDBJ whole genome shotgun (WGS) entry which is preliminary data.</text>
</comment>
<dbReference type="PROSITE" id="PS50987">
    <property type="entry name" value="HTH_ARSR_2"/>
    <property type="match status" value="1"/>
</dbReference>
<feature type="domain" description="HTH arsR-type" evidence="2">
    <location>
        <begin position="3"/>
        <end position="98"/>
    </location>
</feature>
<evidence type="ECO:0000313" key="4">
    <source>
        <dbReference type="Proteomes" id="UP001428817"/>
    </source>
</evidence>
<dbReference type="EMBL" id="BAABJP010000007">
    <property type="protein sequence ID" value="GAA5151102.1"/>
    <property type="molecule type" value="Genomic_DNA"/>
</dbReference>
<dbReference type="SUPFAM" id="SSF46785">
    <property type="entry name" value="Winged helix' DNA-binding domain"/>
    <property type="match status" value="1"/>
</dbReference>
<gene>
    <name evidence="3" type="ORF">GCM10023321_17550</name>
</gene>
<dbReference type="PANTHER" id="PTHR39168:SF1">
    <property type="entry name" value="TRANSCRIPTIONAL REGULATORY PROTEIN"/>
    <property type="match status" value="1"/>
</dbReference>
<reference evidence="4" key="1">
    <citation type="journal article" date="2019" name="Int. J. Syst. Evol. Microbiol.">
        <title>The Global Catalogue of Microorganisms (GCM) 10K type strain sequencing project: providing services to taxonomists for standard genome sequencing and annotation.</title>
        <authorList>
            <consortium name="The Broad Institute Genomics Platform"/>
            <consortium name="The Broad Institute Genome Sequencing Center for Infectious Disease"/>
            <person name="Wu L."/>
            <person name="Ma J."/>
        </authorList>
    </citation>
    <scope>NUCLEOTIDE SEQUENCE [LARGE SCALE GENOMIC DNA]</scope>
    <source>
        <strain evidence="4">JCM 18303</strain>
    </source>
</reference>
<feature type="compositionally biased region" description="Basic and acidic residues" evidence="1">
    <location>
        <begin position="233"/>
        <end position="253"/>
    </location>
</feature>
<evidence type="ECO:0000256" key="1">
    <source>
        <dbReference type="SAM" id="MobiDB-lite"/>
    </source>
</evidence>
<proteinExistence type="predicted"/>
<dbReference type="PANTHER" id="PTHR39168">
    <property type="entry name" value="TRANSCRIPTIONAL REGULATOR-RELATED"/>
    <property type="match status" value="1"/>
</dbReference>
<evidence type="ECO:0000313" key="3">
    <source>
        <dbReference type="EMBL" id="GAA5151102.1"/>
    </source>
</evidence>
<dbReference type="InterPro" id="IPR001845">
    <property type="entry name" value="HTH_ArsR_DNA-bd_dom"/>
</dbReference>
<dbReference type="InterPro" id="IPR036390">
    <property type="entry name" value="WH_DNA-bd_sf"/>
</dbReference>